<evidence type="ECO:0000256" key="1">
    <source>
        <dbReference type="SAM" id="MobiDB-lite"/>
    </source>
</evidence>
<sequence length="60" mass="7124">MIKRDDDGRRWFVGFMHRPPRKQPSDPDQVCPEHPDTRLVRVLGRSWICPRCTRNRPASP</sequence>
<organism evidence="2 3">
    <name type="scientific">Streptomyces natalensis ATCC 27448</name>
    <dbReference type="NCBI Taxonomy" id="1240678"/>
    <lineage>
        <taxon>Bacteria</taxon>
        <taxon>Bacillati</taxon>
        <taxon>Actinomycetota</taxon>
        <taxon>Actinomycetes</taxon>
        <taxon>Kitasatosporales</taxon>
        <taxon>Streptomycetaceae</taxon>
        <taxon>Streptomyces</taxon>
    </lineage>
</organism>
<reference evidence="2 3" key="1">
    <citation type="submission" date="2014-09" db="EMBL/GenBank/DDBJ databases">
        <title>Draft genome sequence of Streptomyces natalensis ATCC 27448, producer of the antifungal pimaricin.</title>
        <authorList>
            <person name="Mendes M.V."/>
            <person name="Beites T."/>
            <person name="Pires S."/>
            <person name="Santos C.L."/>
            <person name="Moradas-Ferreira P."/>
        </authorList>
    </citation>
    <scope>NUCLEOTIDE SEQUENCE [LARGE SCALE GENOMIC DNA]</scope>
    <source>
        <strain evidence="2 3">ATCC 27448</strain>
    </source>
</reference>
<dbReference type="PATRIC" id="fig|1240678.4.peg.370"/>
<evidence type="ECO:0000313" key="3">
    <source>
        <dbReference type="Proteomes" id="UP000032458"/>
    </source>
</evidence>
<proteinExistence type="predicted"/>
<keyword evidence="3" id="KW-1185">Reference proteome</keyword>
<evidence type="ECO:0000313" key="2">
    <source>
        <dbReference type="EMBL" id="KIZ19639.1"/>
    </source>
</evidence>
<dbReference type="Proteomes" id="UP000032458">
    <property type="component" value="Unassembled WGS sequence"/>
</dbReference>
<feature type="region of interest" description="Disordered" evidence="1">
    <location>
        <begin position="15"/>
        <end position="34"/>
    </location>
</feature>
<protein>
    <submittedName>
        <fullName evidence="2">Uncharacterized protein</fullName>
    </submittedName>
</protein>
<dbReference type="EMBL" id="JRKI01000003">
    <property type="protein sequence ID" value="KIZ19639.1"/>
    <property type="molecule type" value="Genomic_DNA"/>
</dbReference>
<accession>A0A0D7CTN8</accession>
<gene>
    <name evidence="2" type="ORF">SNA_01730</name>
</gene>
<dbReference type="AlphaFoldDB" id="A0A0D7CTN8"/>
<name>A0A0D7CTN8_9ACTN</name>
<comment type="caution">
    <text evidence="2">The sequence shown here is derived from an EMBL/GenBank/DDBJ whole genome shotgun (WGS) entry which is preliminary data.</text>
</comment>